<dbReference type="Proteomes" id="UP001209746">
    <property type="component" value="Unassembled WGS sequence"/>
</dbReference>
<dbReference type="RefSeq" id="WP_390884037.1">
    <property type="nucleotide sequence ID" value="NZ_JAOPKC010000004.1"/>
</dbReference>
<proteinExistence type="predicted"/>
<name>A0AAE3IBR1_9EURY</name>
<keyword evidence="3" id="KW-1185">Reference proteome</keyword>
<reference evidence="2" key="1">
    <citation type="submission" date="2023-02" db="EMBL/GenBank/DDBJ databases">
        <title>Enrichment on poylsaccharides allowed isolation of novel metabolic and taxonomic groups of Haloarchaea.</title>
        <authorList>
            <person name="Sorokin D.Y."/>
            <person name="Elcheninov A.G."/>
            <person name="Khizhniak T.V."/>
            <person name="Kolganova T.V."/>
            <person name="Kublanov I.V."/>
        </authorList>
    </citation>
    <scope>NUCLEOTIDE SEQUENCE</scope>
    <source>
        <strain evidence="1 3">HArc-curdl5-1</strain>
        <strain evidence="2">HArc-curdl7</strain>
    </source>
</reference>
<evidence type="ECO:0000313" key="1">
    <source>
        <dbReference type="EMBL" id="MCU4717592.1"/>
    </source>
</evidence>
<gene>
    <name evidence="2" type="ORF">OB914_07845</name>
    <name evidence="1" type="ORF">OB916_05880</name>
</gene>
<evidence type="ECO:0000313" key="4">
    <source>
        <dbReference type="Proteomes" id="UP001209746"/>
    </source>
</evidence>
<accession>A0AAE3IBR1</accession>
<dbReference type="EMBL" id="JAOPKC010000004">
    <property type="protein sequence ID" value="MCU4717592.1"/>
    <property type="molecule type" value="Genomic_DNA"/>
</dbReference>
<organism evidence="2 4">
    <name type="scientific">Halapricum hydrolyticum</name>
    <dbReference type="NCBI Taxonomy" id="2979991"/>
    <lineage>
        <taxon>Archaea</taxon>
        <taxon>Methanobacteriati</taxon>
        <taxon>Methanobacteriota</taxon>
        <taxon>Stenosarchaea group</taxon>
        <taxon>Halobacteria</taxon>
        <taxon>Halobacteriales</taxon>
        <taxon>Haloarculaceae</taxon>
        <taxon>Halapricum</taxon>
    </lineage>
</organism>
<evidence type="ECO:0000313" key="3">
    <source>
        <dbReference type="Proteomes" id="UP001208186"/>
    </source>
</evidence>
<dbReference type="EMBL" id="JAOPKD010000005">
    <property type="protein sequence ID" value="MCU4726879.1"/>
    <property type="molecule type" value="Genomic_DNA"/>
</dbReference>
<sequence>MAENSERATVRPVTLARLVETAYVCSTGPRLTADIEEQLDVSHRRARETLLEALRIDLIDEDTVPEETEYETTHVGEEFLSAVRAEDWSTVSDILATRSPHYSAFLDVLDTVAPTNLQDILTELEEVEEHTPRSYNQTSVEVVGDWAERLGAIQRNAFTGSYYPVESDRVPINFPYTLLAVYDDLEETAGVSLRQRYLAIPELREVFCERHHCRRDGFDQALCQLASQNVGRLELSGAPMDTGAKDAKLGIKEIALGGDDGLISTTQSTEKVMAGVEQFGKQYYYLAVHDRDLSYDTTEDTSEP</sequence>
<evidence type="ECO:0000313" key="2">
    <source>
        <dbReference type="EMBL" id="MCU4726879.1"/>
    </source>
</evidence>
<protein>
    <submittedName>
        <fullName evidence="2">Uncharacterized protein</fullName>
    </submittedName>
</protein>
<dbReference type="Proteomes" id="UP001208186">
    <property type="component" value="Unassembled WGS sequence"/>
</dbReference>
<comment type="caution">
    <text evidence="2">The sequence shown here is derived from an EMBL/GenBank/DDBJ whole genome shotgun (WGS) entry which is preliminary data.</text>
</comment>
<dbReference type="AlphaFoldDB" id="A0AAE3IBR1"/>